<dbReference type="SUPFAM" id="SSF56059">
    <property type="entry name" value="Glutathione synthetase ATP-binding domain-like"/>
    <property type="match status" value="1"/>
</dbReference>
<dbReference type="Pfam" id="PF02955">
    <property type="entry name" value="GSH-S_ATP"/>
    <property type="match status" value="1"/>
</dbReference>
<dbReference type="InterPro" id="IPR011761">
    <property type="entry name" value="ATP-grasp"/>
</dbReference>
<dbReference type="AlphaFoldDB" id="A0A840I6U3"/>
<name>A0A840I6U3_9PROT</name>
<comment type="caution">
    <text evidence="3">The sequence shown here is derived from an EMBL/GenBank/DDBJ whole genome shotgun (WGS) entry which is preliminary data.</text>
</comment>
<evidence type="ECO:0000313" key="4">
    <source>
        <dbReference type="Proteomes" id="UP000563524"/>
    </source>
</evidence>
<dbReference type="Gene3D" id="3.40.50.20">
    <property type="match status" value="1"/>
</dbReference>
<dbReference type="GO" id="GO:0004363">
    <property type="term" value="F:glutathione synthase activity"/>
    <property type="evidence" value="ECO:0007669"/>
    <property type="project" value="UniProtKB-EC"/>
</dbReference>
<dbReference type="Gene3D" id="3.30.1490.20">
    <property type="entry name" value="ATP-grasp fold, A domain"/>
    <property type="match status" value="1"/>
</dbReference>
<dbReference type="InterPro" id="IPR016185">
    <property type="entry name" value="PreATP-grasp_dom_sf"/>
</dbReference>
<keyword evidence="1" id="KW-0067">ATP-binding</keyword>
<dbReference type="PANTHER" id="PTHR21621">
    <property type="entry name" value="RIBOSOMAL PROTEIN S6 MODIFICATION PROTEIN"/>
    <property type="match status" value="1"/>
</dbReference>
<organism evidence="3 4">
    <name type="scientific">Parvularcula dongshanensis</name>
    <dbReference type="NCBI Taxonomy" id="1173995"/>
    <lineage>
        <taxon>Bacteria</taxon>
        <taxon>Pseudomonadati</taxon>
        <taxon>Pseudomonadota</taxon>
        <taxon>Alphaproteobacteria</taxon>
        <taxon>Parvularculales</taxon>
        <taxon>Parvularculaceae</taxon>
        <taxon>Parvularcula</taxon>
    </lineage>
</organism>
<dbReference type="InterPro" id="IPR004218">
    <property type="entry name" value="GSHS_ATP-bd"/>
</dbReference>
<dbReference type="InterPro" id="IPR013815">
    <property type="entry name" value="ATP_grasp_subdomain_1"/>
</dbReference>
<proteinExistence type="predicted"/>
<dbReference type="GO" id="GO:0005737">
    <property type="term" value="C:cytoplasm"/>
    <property type="evidence" value="ECO:0007669"/>
    <property type="project" value="TreeGrafter"/>
</dbReference>
<dbReference type="SUPFAM" id="SSF52440">
    <property type="entry name" value="PreATP-grasp domain"/>
    <property type="match status" value="1"/>
</dbReference>
<reference evidence="3 4" key="1">
    <citation type="submission" date="2020-08" db="EMBL/GenBank/DDBJ databases">
        <title>Genomic Encyclopedia of Type Strains, Phase IV (KMG-IV): sequencing the most valuable type-strain genomes for metagenomic binning, comparative biology and taxonomic classification.</title>
        <authorList>
            <person name="Goeker M."/>
        </authorList>
    </citation>
    <scope>NUCLEOTIDE SEQUENCE [LARGE SCALE GENOMIC DNA]</scope>
    <source>
        <strain evidence="3 4">DSM 102850</strain>
    </source>
</reference>
<dbReference type="PROSITE" id="PS50975">
    <property type="entry name" value="ATP_GRASP"/>
    <property type="match status" value="1"/>
</dbReference>
<dbReference type="Gene3D" id="3.30.470.20">
    <property type="entry name" value="ATP-grasp fold, B domain"/>
    <property type="match status" value="1"/>
</dbReference>
<keyword evidence="1" id="KW-0547">Nucleotide-binding</keyword>
<protein>
    <submittedName>
        <fullName evidence="3">Glutathione synthase</fullName>
        <ecNumber evidence="3">6.3.2.3</ecNumber>
    </submittedName>
</protein>
<dbReference type="EC" id="6.3.2.3" evidence="3"/>
<dbReference type="Pfam" id="PF02951">
    <property type="entry name" value="GSH-S_N"/>
    <property type="match status" value="1"/>
</dbReference>
<dbReference type="GO" id="GO:0005524">
    <property type="term" value="F:ATP binding"/>
    <property type="evidence" value="ECO:0007669"/>
    <property type="project" value="UniProtKB-UniRule"/>
</dbReference>
<keyword evidence="3" id="KW-0436">Ligase</keyword>
<gene>
    <name evidence="3" type="ORF">GGQ59_002525</name>
</gene>
<feature type="domain" description="ATP-grasp" evidence="2">
    <location>
        <begin position="135"/>
        <end position="326"/>
    </location>
</feature>
<dbReference type="GO" id="GO:0046872">
    <property type="term" value="F:metal ion binding"/>
    <property type="evidence" value="ECO:0007669"/>
    <property type="project" value="InterPro"/>
</dbReference>
<sequence length="347" mass="38272">MKLTFVINDIMSEDETYTTIRLGRRALQMGHDVAFVSLVNFTYEPDESVSALASVPRARHETDAELLADVQGDDAELTKICISDQDVLFLRADPAPELVARPWAHVSSLLFAQLAAKRGVIVLNDPQHLTDASNKTYFQQYPKAIRPVTCITRDPAEIKRFIEDQGGKAVIKPLQGSGGQGVFVITPETMANLNVSIETTVKDGYAIVQEYLPDAADGDLRLITLNGKPLQVDGTYACFRRYNDTGDARSNFSAGGKIKLEAPDERALRLAEICGPKLVNDGMYLAGLDIVGDKMMEINVDTPGGINLVESLTEIDFAGAIIRDMERKVELRDHYRGRLRNDQIAVM</sequence>
<accession>A0A840I6U3</accession>
<evidence type="ECO:0000259" key="2">
    <source>
        <dbReference type="PROSITE" id="PS50975"/>
    </source>
</evidence>
<dbReference type="PANTHER" id="PTHR21621:SF4">
    <property type="entry name" value="GLUTATHIONE SYNTHETASE"/>
    <property type="match status" value="1"/>
</dbReference>
<dbReference type="EMBL" id="JACHOB010000006">
    <property type="protein sequence ID" value="MBB4659981.1"/>
    <property type="molecule type" value="Genomic_DNA"/>
</dbReference>
<dbReference type="Proteomes" id="UP000563524">
    <property type="component" value="Unassembled WGS sequence"/>
</dbReference>
<dbReference type="RefSeq" id="WP_183819138.1">
    <property type="nucleotide sequence ID" value="NZ_JACHOB010000006.1"/>
</dbReference>
<evidence type="ECO:0000313" key="3">
    <source>
        <dbReference type="EMBL" id="MBB4659981.1"/>
    </source>
</evidence>
<keyword evidence="4" id="KW-1185">Reference proteome</keyword>
<evidence type="ECO:0000256" key="1">
    <source>
        <dbReference type="PROSITE-ProRule" id="PRU00409"/>
    </source>
</evidence>
<dbReference type="InterPro" id="IPR004215">
    <property type="entry name" value="GSHS_N"/>
</dbReference>